<dbReference type="CDD" id="cd23808">
    <property type="entry name" value="UBCc_UBE2W"/>
    <property type="match status" value="1"/>
</dbReference>
<dbReference type="SMART" id="SM00212">
    <property type="entry name" value="UBCc"/>
    <property type="match status" value="1"/>
</dbReference>
<sequence>MFAAKRLGKELQKAKLKLPPGIDLVKSDDFREWQVDIQVLDNNPLYLNQVYRLCFIFSDSYPIEAPEVCFIHVPPSASDPATSSSSSSSSSSSQPSSSPFAGRSIPIHPHIYSNGIICLDLLGSAGWSPVQSVESVCMSIQSMLTGNTKNQRPEGDQQFCQSMGVRGPHGWGGRRSGGNGRGLRDVRFAYDDDTV</sequence>
<dbReference type="Gene3D" id="3.10.110.10">
    <property type="entry name" value="Ubiquitin Conjugating Enzyme"/>
    <property type="match status" value="1"/>
</dbReference>
<dbReference type="Proteomes" id="UP000288859">
    <property type="component" value="Unassembled WGS sequence"/>
</dbReference>
<dbReference type="InterPro" id="IPR050113">
    <property type="entry name" value="Ub_conjugating_enzyme"/>
</dbReference>
<evidence type="ECO:0000313" key="5">
    <source>
        <dbReference type="Proteomes" id="UP000288859"/>
    </source>
</evidence>
<feature type="region of interest" description="Disordered" evidence="2">
    <location>
        <begin position="164"/>
        <end position="184"/>
    </location>
</feature>
<accession>A0A438MT29</accession>
<keyword evidence="1" id="KW-0833">Ubl conjugation pathway</keyword>
<organism evidence="4 5">
    <name type="scientific">Exophiala mesophila</name>
    <name type="common">Black yeast-like fungus</name>
    <dbReference type="NCBI Taxonomy" id="212818"/>
    <lineage>
        <taxon>Eukaryota</taxon>
        <taxon>Fungi</taxon>
        <taxon>Dikarya</taxon>
        <taxon>Ascomycota</taxon>
        <taxon>Pezizomycotina</taxon>
        <taxon>Eurotiomycetes</taxon>
        <taxon>Chaetothyriomycetidae</taxon>
        <taxon>Chaetothyriales</taxon>
        <taxon>Herpotrichiellaceae</taxon>
        <taxon>Exophiala</taxon>
    </lineage>
</organism>
<name>A0A438MT29_EXOME</name>
<feature type="compositionally biased region" description="Gly residues" evidence="2">
    <location>
        <begin position="167"/>
        <end position="181"/>
    </location>
</feature>
<dbReference type="Pfam" id="PF00179">
    <property type="entry name" value="UQ_con"/>
    <property type="match status" value="1"/>
</dbReference>
<evidence type="ECO:0000259" key="3">
    <source>
        <dbReference type="PROSITE" id="PS50127"/>
    </source>
</evidence>
<reference evidence="4 5" key="1">
    <citation type="submission" date="2017-03" db="EMBL/GenBank/DDBJ databases">
        <title>Genomes of endolithic fungi from Antarctica.</title>
        <authorList>
            <person name="Coleine C."/>
            <person name="Masonjones S."/>
            <person name="Stajich J.E."/>
        </authorList>
    </citation>
    <scope>NUCLEOTIDE SEQUENCE [LARGE SCALE GENOMIC DNA]</scope>
    <source>
        <strain evidence="4 5">CCFEE 6314</strain>
    </source>
</reference>
<dbReference type="PROSITE" id="PS50127">
    <property type="entry name" value="UBC_2"/>
    <property type="match status" value="1"/>
</dbReference>
<dbReference type="InterPro" id="IPR000608">
    <property type="entry name" value="UBC"/>
</dbReference>
<evidence type="ECO:0000256" key="2">
    <source>
        <dbReference type="SAM" id="MobiDB-lite"/>
    </source>
</evidence>
<dbReference type="PANTHER" id="PTHR24067">
    <property type="entry name" value="UBIQUITIN-CONJUGATING ENZYME E2"/>
    <property type="match status" value="1"/>
</dbReference>
<protein>
    <recommendedName>
        <fullName evidence="3">UBC core domain-containing protein</fullName>
    </recommendedName>
</protein>
<feature type="region of interest" description="Disordered" evidence="2">
    <location>
        <begin position="80"/>
        <end position="100"/>
    </location>
</feature>
<feature type="domain" description="UBC core" evidence="3">
    <location>
        <begin position="2"/>
        <end position="182"/>
    </location>
</feature>
<gene>
    <name evidence="4" type="ORF">B0A52_09970</name>
</gene>
<proteinExistence type="predicted"/>
<evidence type="ECO:0000313" key="4">
    <source>
        <dbReference type="EMBL" id="RVX66362.1"/>
    </source>
</evidence>
<comment type="caution">
    <text evidence="4">The sequence shown here is derived from an EMBL/GenBank/DDBJ whole genome shotgun (WGS) entry which is preliminary data.</text>
</comment>
<dbReference type="OrthoDB" id="406833at2759"/>
<dbReference type="SUPFAM" id="SSF54495">
    <property type="entry name" value="UBC-like"/>
    <property type="match status" value="1"/>
</dbReference>
<feature type="compositionally biased region" description="Low complexity" evidence="2">
    <location>
        <begin position="80"/>
        <end position="99"/>
    </location>
</feature>
<dbReference type="AlphaFoldDB" id="A0A438MT29"/>
<dbReference type="InterPro" id="IPR016135">
    <property type="entry name" value="UBQ-conjugating_enzyme/RWD"/>
</dbReference>
<evidence type="ECO:0000256" key="1">
    <source>
        <dbReference type="ARBA" id="ARBA00022786"/>
    </source>
</evidence>
<dbReference type="VEuPathDB" id="FungiDB:PV10_07758"/>
<dbReference type="EMBL" id="NAJM01000063">
    <property type="protein sequence ID" value="RVX66362.1"/>
    <property type="molecule type" value="Genomic_DNA"/>
</dbReference>